<keyword evidence="4" id="KW-1185">Reference proteome</keyword>
<accession>A0A2T0W148</accession>
<dbReference type="InterPro" id="IPR011250">
    <property type="entry name" value="OMP/PagP_B-barrel"/>
</dbReference>
<dbReference type="Pfam" id="PF01298">
    <property type="entry name" value="TbpB_B_D"/>
    <property type="match status" value="1"/>
</dbReference>
<dbReference type="Proteomes" id="UP000238007">
    <property type="component" value="Unassembled WGS sequence"/>
</dbReference>
<reference evidence="3 4" key="1">
    <citation type="submission" date="2018-03" db="EMBL/GenBank/DDBJ databases">
        <title>Genomic Encyclopedia of Archaeal and Bacterial Type Strains, Phase II (KMG-II): from individual species to whole genera.</title>
        <authorList>
            <person name="Goeker M."/>
        </authorList>
    </citation>
    <scope>NUCLEOTIDE SEQUENCE [LARGE SCALE GENOMIC DNA]</scope>
    <source>
        <strain evidence="3 4">DSM 101533</strain>
    </source>
</reference>
<proteinExistence type="predicted"/>
<name>A0A2T0W148_9RHOB</name>
<feature type="chain" id="PRO_5015486534" description="Transferrin-binding protein B C-lobe/N-lobe beta-barrel domain-containing protein" evidence="1">
    <location>
        <begin position="19"/>
        <end position="280"/>
    </location>
</feature>
<dbReference type="SUPFAM" id="SSF56925">
    <property type="entry name" value="OMPA-like"/>
    <property type="match status" value="1"/>
</dbReference>
<dbReference type="OrthoDB" id="7651366at2"/>
<dbReference type="AlphaFoldDB" id="A0A2T0W148"/>
<evidence type="ECO:0000313" key="4">
    <source>
        <dbReference type="Proteomes" id="UP000238007"/>
    </source>
</evidence>
<evidence type="ECO:0000256" key="1">
    <source>
        <dbReference type="SAM" id="SignalP"/>
    </source>
</evidence>
<dbReference type="RefSeq" id="WP_106355481.1">
    <property type="nucleotide sequence ID" value="NZ_PVTP01000003.1"/>
</dbReference>
<dbReference type="Gene3D" id="2.40.160.90">
    <property type="match status" value="1"/>
</dbReference>
<evidence type="ECO:0000259" key="2">
    <source>
        <dbReference type="Pfam" id="PF01298"/>
    </source>
</evidence>
<protein>
    <recommendedName>
        <fullName evidence="2">Transferrin-binding protein B C-lobe/N-lobe beta-barrel domain-containing protein</fullName>
    </recommendedName>
</protein>
<dbReference type="PROSITE" id="PS51257">
    <property type="entry name" value="PROKAR_LIPOPROTEIN"/>
    <property type="match status" value="1"/>
</dbReference>
<keyword evidence="1" id="KW-0732">Signal</keyword>
<sequence length="280" mass="27850">MKLHFAKPLMTTLLLVTAACGGGGGEDDDPIVPGNDPTPGSNGLDYAVSQNLRDAEGNAMTLTSASFESGAGASAQSGSITLDAGFLSGGALSGSVDVLGETVAITNGTGNLANGQDVTLVYEAGRSGDYVGAVELVASETGGAVAGETHYVFGFETDPAEITSGTATYSGGFQASGLLNGTTEAEYEGDATFDVNFAGRVEGAFYGRLNDTTDVDLTLGQTSFGGNSFEGDLSCANGCSGTAGSVGGTFYGPDAEELGGVLALEFGNFEGAGTLILTVD</sequence>
<evidence type="ECO:0000313" key="3">
    <source>
        <dbReference type="EMBL" id="PRY78732.1"/>
    </source>
</evidence>
<organism evidence="3 4">
    <name type="scientific">Yoonia maritima</name>
    <dbReference type="NCBI Taxonomy" id="1435347"/>
    <lineage>
        <taxon>Bacteria</taxon>
        <taxon>Pseudomonadati</taxon>
        <taxon>Pseudomonadota</taxon>
        <taxon>Alphaproteobacteria</taxon>
        <taxon>Rhodobacterales</taxon>
        <taxon>Paracoccaceae</taxon>
        <taxon>Yoonia</taxon>
    </lineage>
</organism>
<comment type="caution">
    <text evidence="3">The sequence shown here is derived from an EMBL/GenBank/DDBJ whole genome shotgun (WGS) entry which is preliminary data.</text>
</comment>
<feature type="signal peptide" evidence="1">
    <location>
        <begin position="1"/>
        <end position="18"/>
    </location>
</feature>
<feature type="domain" description="Transferrin-binding protein B C-lobe/N-lobe beta-barrel" evidence="2">
    <location>
        <begin position="163"/>
        <end position="262"/>
    </location>
</feature>
<dbReference type="EMBL" id="PVTP01000003">
    <property type="protein sequence ID" value="PRY78732.1"/>
    <property type="molecule type" value="Genomic_DNA"/>
</dbReference>
<dbReference type="InterPro" id="IPR001677">
    <property type="entry name" value="TbpB_B_D"/>
</dbReference>
<gene>
    <name evidence="3" type="ORF">CLV80_10356</name>
</gene>